<dbReference type="PANTHER" id="PTHR30081:SF8">
    <property type="entry name" value="PROTEIN TRANSLOCASE SUBUNIT SECF"/>
    <property type="match status" value="1"/>
</dbReference>
<dbReference type="InterPro" id="IPR022813">
    <property type="entry name" value="SecD/SecF_arch_bac"/>
</dbReference>
<dbReference type="PRINTS" id="PR01755">
    <property type="entry name" value="SECFTRNLCASE"/>
</dbReference>
<gene>
    <name evidence="9 11" type="primary">secF</name>
    <name evidence="11" type="ORF">COT51_02370</name>
</gene>
<dbReference type="GO" id="GO:0043952">
    <property type="term" value="P:protein transport by the Sec complex"/>
    <property type="evidence" value="ECO:0007669"/>
    <property type="project" value="UniProtKB-UniRule"/>
</dbReference>
<evidence type="ECO:0000313" key="11">
    <source>
        <dbReference type="EMBL" id="PIS21511.1"/>
    </source>
</evidence>
<accession>A0A2H0X9I4</accession>
<dbReference type="GO" id="GO:0005886">
    <property type="term" value="C:plasma membrane"/>
    <property type="evidence" value="ECO:0007669"/>
    <property type="project" value="UniProtKB-SubCell"/>
</dbReference>
<keyword evidence="7 9" id="KW-0811">Translocation</keyword>
<dbReference type="SUPFAM" id="SSF82866">
    <property type="entry name" value="Multidrug efflux transporter AcrB transmembrane domain"/>
    <property type="match status" value="1"/>
</dbReference>
<feature type="transmembrane region" description="Helical" evidence="9">
    <location>
        <begin position="120"/>
        <end position="141"/>
    </location>
</feature>
<dbReference type="Gene3D" id="1.20.1640.10">
    <property type="entry name" value="Multidrug efflux transporter AcrB transmembrane domain"/>
    <property type="match status" value="1"/>
</dbReference>
<evidence type="ECO:0000256" key="4">
    <source>
        <dbReference type="ARBA" id="ARBA00022692"/>
    </source>
</evidence>
<protein>
    <recommendedName>
        <fullName evidence="9">Protein-export membrane protein SecF</fullName>
    </recommendedName>
</protein>
<dbReference type="Pfam" id="PF02355">
    <property type="entry name" value="SecD_SecF_C"/>
    <property type="match status" value="1"/>
</dbReference>
<feature type="transmembrane region" description="Helical" evidence="9">
    <location>
        <begin position="180"/>
        <end position="201"/>
    </location>
</feature>
<evidence type="ECO:0000256" key="8">
    <source>
        <dbReference type="ARBA" id="ARBA00023136"/>
    </source>
</evidence>
<reference evidence="12" key="1">
    <citation type="submission" date="2017-09" db="EMBL/GenBank/DDBJ databases">
        <title>Depth-based differentiation of microbial function through sediment-hosted aquifers and enrichment of novel symbionts in the deep terrestrial subsurface.</title>
        <authorList>
            <person name="Probst A.J."/>
            <person name="Ladd B."/>
            <person name="Jarett J.K."/>
            <person name="Geller-Mcgrath D.E."/>
            <person name="Sieber C.M.K."/>
            <person name="Emerson J.B."/>
            <person name="Anantharaman K."/>
            <person name="Thomas B.C."/>
            <person name="Malmstrom R."/>
            <person name="Stieglmeier M."/>
            <person name="Klingl A."/>
            <person name="Woyke T."/>
            <person name="Ryan C.M."/>
            <person name="Banfield J.F."/>
        </authorList>
    </citation>
    <scope>NUCLEOTIDE SEQUENCE [LARGE SCALE GENOMIC DNA]</scope>
</reference>
<comment type="similarity">
    <text evidence="9">Belongs to the SecD/SecF family. SecF subfamily.</text>
</comment>
<dbReference type="InterPro" id="IPR022645">
    <property type="entry name" value="SecD/SecF_bac"/>
</dbReference>
<feature type="transmembrane region" description="Helical" evidence="9">
    <location>
        <begin position="12"/>
        <end position="29"/>
    </location>
</feature>
<comment type="subunit">
    <text evidence="9">Forms a complex with SecD. Part of the essential Sec protein translocation apparatus which comprises SecA, SecYEG and auxiliary proteins SecDF. Other proteins may also be involved.</text>
</comment>
<keyword evidence="3 9" id="KW-1003">Cell membrane</keyword>
<organism evidence="11 12">
    <name type="scientific">candidate division WWE3 bacterium CG08_land_8_20_14_0_20_41_15</name>
    <dbReference type="NCBI Taxonomy" id="1975086"/>
    <lineage>
        <taxon>Bacteria</taxon>
        <taxon>Katanobacteria</taxon>
    </lineage>
</organism>
<comment type="subcellular location">
    <subcellularLocation>
        <location evidence="1 9">Cell membrane</location>
        <topology evidence="1 9">Multi-pass membrane protein</topology>
    </subcellularLocation>
</comment>
<evidence type="ECO:0000256" key="2">
    <source>
        <dbReference type="ARBA" id="ARBA00022448"/>
    </source>
</evidence>
<dbReference type="Proteomes" id="UP000231098">
    <property type="component" value="Unassembled WGS sequence"/>
</dbReference>
<dbReference type="PANTHER" id="PTHR30081">
    <property type="entry name" value="PROTEIN-EXPORT MEMBRANE PROTEIN SEC"/>
    <property type="match status" value="1"/>
</dbReference>
<dbReference type="GO" id="GO:0065002">
    <property type="term" value="P:intracellular protein transmembrane transport"/>
    <property type="evidence" value="ECO:0007669"/>
    <property type="project" value="UniProtKB-UniRule"/>
</dbReference>
<evidence type="ECO:0000256" key="7">
    <source>
        <dbReference type="ARBA" id="ARBA00023010"/>
    </source>
</evidence>
<dbReference type="AlphaFoldDB" id="A0A2H0X9I4"/>
<keyword evidence="6 9" id="KW-1133">Transmembrane helix</keyword>
<dbReference type="InterPro" id="IPR005665">
    <property type="entry name" value="SecF_bac"/>
</dbReference>
<feature type="transmembrane region" description="Helical" evidence="9">
    <location>
        <begin position="232"/>
        <end position="249"/>
    </location>
</feature>
<dbReference type="GO" id="GO:0006605">
    <property type="term" value="P:protein targeting"/>
    <property type="evidence" value="ECO:0007669"/>
    <property type="project" value="UniProtKB-UniRule"/>
</dbReference>
<evidence type="ECO:0000313" key="12">
    <source>
        <dbReference type="Proteomes" id="UP000231098"/>
    </source>
</evidence>
<evidence type="ECO:0000256" key="1">
    <source>
        <dbReference type="ARBA" id="ARBA00004651"/>
    </source>
</evidence>
<dbReference type="HAMAP" id="MF_01464_B">
    <property type="entry name" value="SecF_B"/>
    <property type="match status" value="1"/>
</dbReference>
<evidence type="ECO:0000256" key="9">
    <source>
        <dbReference type="HAMAP-Rule" id="MF_01464"/>
    </source>
</evidence>
<dbReference type="NCBIfam" id="TIGR00966">
    <property type="entry name" value="transloc_SecF"/>
    <property type="match status" value="1"/>
</dbReference>
<keyword evidence="8 9" id="KW-0472">Membrane</keyword>
<evidence type="ECO:0000259" key="10">
    <source>
        <dbReference type="Pfam" id="PF02355"/>
    </source>
</evidence>
<dbReference type="InterPro" id="IPR048634">
    <property type="entry name" value="SecD_SecF_C"/>
</dbReference>
<sequence length="296" mass="33165">MIRFISFKKIYFVISALVIVPGIVSLFLWKLNLSVDFTGGAIWETGVSAPDARKLEGFLGKKQVEEVVSVQSTGDKSYLIKFKPITEERKNVISDVLAKKYGEVKETRFETVGPILGGELIFKTIIGVVLAALFILAYVAYQFKNKMYGISAILAMFHDSLVILGLFSIFGHFFKVEIDTLFVTAVLTILSFSVHDTVVVFDRIRELSRIYPKISFPELVDKAINETIVRSLNNSLTIIFMLLTLLLLGGVTTKWFVIALLIGTISGTYSSTFVAAPLLVVWKELMEKRKKWTKNG</sequence>
<keyword evidence="5 9" id="KW-0653">Protein transport</keyword>
<feature type="transmembrane region" description="Helical" evidence="9">
    <location>
        <begin position="255"/>
        <end position="282"/>
    </location>
</feature>
<feature type="transmembrane region" description="Helical" evidence="9">
    <location>
        <begin position="153"/>
        <end position="174"/>
    </location>
</feature>
<evidence type="ECO:0000256" key="6">
    <source>
        <dbReference type="ARBA" id="ARBA00022989"/>
    </source>
</evidence>
<evidence type="ECO:0000256" key="5">
    <source>
        <dbReference type="ARBA" id="ARBA00022927"/>
    </source>
</evidence>
<feature type="domain" description="Protein export membrane protein SecD/SecF C-terminal" evidence="10">
    <location>
        <begin position="95"/>
        <end position="284"/>
    </location>
</feature>
<dbReference type="EMBL" id="PEYV01000039">
    <property type="protein sequence ID" value="PIS21511.1"/>
    <property type="molecule type" value="Genomic_DNA"/>
</dbReference>
<comment type="function">
    <text evidence="9">Part of the Sec protein translocase complex. Interacts with the SecYEG preprotein conducting channel. SecDF uses the proton motive force (PMF) to complete protein translocation after the ATP-dependent function of SecA.</text>
</comment>
<comment type="caution">
    <text evidence="11">The sequence shown here is derived from an EMBL/GenBank/DDBJ whole genome shotgun (WGS) entry which is preliminary data.</text>
</comment>
<evidence type="ECO:0000256" key="3">
    <source>
        <dbReference type="ARBA" id="ARBA00022475"/>
    </source>
</evidence>
<dbReference type="GO" id="GO:0015450">
    <property type="term" value="F:protein-transporting ATPase activity"/>
    <property type="evidence" value="ECO:0007669"/>
    <property type="project" value="InterPro"/>
</dbReference>
<keyword evidence="2 9" id="KW-0813">Transport</keyword>
<proteinExistence type="inferred from homology"/>
<name>A0A2H0X9I4_UNCKA</name>
<keyword evidence="4 9" id="KW-0812">Transmembrane</keyword>